<organism evidence="3 4">
    <name type="scientific">Ilex paraguariensis</name>
    <name type="common">yerba mate</name>
    <dbReference type="NCBI Taxonomy" id="185542"/>
    <lineage>
        <taxon>Eukaryota</taxon>
        <taxon>Viridiplantae</taxon>
        <taxon>Streptophyta</taxon>
        <taxon>Embryophyta</taxon>
        <taxon>Tracheophyta</taxon>
        <taxon>Spermatophyta</taxon>
        <taxon>Magnoliopsida</taxon>
        <taxon>eudicotyledons</taxon>
        <taxon>Gunneridae</taxon>
        <taxon>Pentapetalae</taxon>
        <taxon>asterids</taxon>
        <taxon>campanulids</taxon>
        <taxon>Aquifoliales</taxon>
        <taxon>Aquifoliaceae</taxon>
        <taxon>Ilex</taxon>
    </lineage>
</organism>
<name>A0ABC8SXQ1_9AQUA</name>
<dbReference type="Proteomes" id="UP001642360">
    <property type="component" value="Unassembled WGS sequence"/>
</dbReference>
<evidence type="ECO:0000313" key="4">
    <source>
        <dbReference type="Proteomes" id="UP001642360"/>
    </source>
</evidence>
<feature type="region of interest" description="Disordered" evidence="1">
    <location>
        <begin position="31"/>
        <end position="70"/>
    </location>
</feature>
<feature type="compositionally biased region" description="Low complexity" evidence="1">
    <location>
        <begin position="31"/>
        <end position="50"/>
    </location>
</feature>
<sequence>PGDVSVGAPSTIKEHEELPMSLLVTSLAPASSSISLSPSSPVISKSFSSSELRESSDRGSKVNSRVVEQEENANLEGTNALKMTQSRRQVIKPICS</sequence>
<gene>
    <name evidence="2" type="ORF">ILEXP_LOCUS19999</name>
    <name evidence="3" type="ORF">ILEXP_LOCUS30804</name>
</gene>
<evidence type="ECO:0000313" key="2">
    <source>
        <dbReference type="EMBL" id="CAK9151838.1"/>
    </source>
</evidence>
<evidence type="ECO:0000256" key="1">
    <source>
        <dbReference type="SAM" id="MobiDB-lite"/>
    </source>
</evidence>
<keyword evidence="4" id="KW-1185">Reference proteome</keyword>
<dbReference type="EMBL" id="CAUOFW020002169">
    <property type="protein sequence ID" value="CAK9151838.1"/>
    <property type="molecule type" value="Genomic_DNA"/>
</dbReference>
<reference evidence="3 4" key="1">
    <citation type="submission" date="2024-02" db="EMBL/GenBank/DDBJ databases">
        <authorList>
            <person name="Vignale AGUSTIN F."/>
            <person name="Sosa J E."/>
            <person name="Modenutti C."/>
        </authorList>
    </citation>
    <scope>NUCLEOTIDE SEQUENCE [LARGE SCALE GENOMIC DNA]</scope>
</reference>
<dbReference type="EMBL" id="CAUOFW020003772">
    <property type="protein sequence ID" value="CAK9161973.1"/>
    <property type="molecule type" value="Genomic_DNA"/>
</dbReference>
<proteinExistence type="predicted"/>
<feature type="compositionally biased region" description="Basic and acidic residues" evidence="1">
    <location>
        <begin position="51"/>
        <end position="60"/>
    </location>
</feature>
<protein>
    <submittedName>
        <fullName evidence="3">Uncharacterized protein</fullName>
    </submittedName>
</protein>
<feature type="non-terminal residue" evidence="3">
    <location>
        <position position="1"/>
    </location>
</feature>
<dbReference type="AlphaFoldDB" id="A0ABC8SXQ1"/>
<evidence type="ECO:0000313" key="3">
    <source>
        <dbReference type="EMBL" id="CAK9161973.1"/>
    </source>
</evidence>
<comment type="caution">
    <text evidence="3">The sequence shown here is derived from an EMBL/GenBank/DDBJ whole genome shotgun (WGS) entry which is preliminary data.</text>
</comment>
<accession>A0ABC8SXQ1</accession>